<sequence length="173" mass="19461">MRLILSVLIPLFLLASCEKEKENIQLPLNDLSGEYTLVYVGSQSDGRDSNLTRYCGGKYELCVASQVLPGQYSPYGLVSCSAKADSLLLDFQYQRPIVLDEEGLDTVLCYRGSRRVQYDPACHALADSLLVGIGNTVNWTLFAHKDHLLLQTDRGPRGDYRYFRFEPSGRSRD</sequence>
<accession>A0A9D9DSF2</accession>
<dbReference type="AlphaFoldDB" id="A0A9D9DSF2"/>
<proteinExistence type="predicted"/>
<gene>
    <name evidence="1" type="ORF">IAB08_05240</name>
</gene>
<evidence type="ECO:0000313" key="2">
    <source>
        <dbReference type="Proteomes" id="UP000823612"/>
    </source>
</evidence>
<evidence type="ECO:0000313" key="1">
    <source>
        <dbReference type="EMBL" id="MBO8432678.1"/>
    </source>
</evidence>
<evidence type="ECO:0008006" key="3">
    <source>
        <dbReference type="Google" id="ProtNLM"/>
    </source>
</evidence>
<dbReference type="PROSITE" id="PS51257">
    <property type="entry name" value="PROKAR_LIPOPROTEIN"/>
    <property type="match status" value="1"/>
</dbReference>
<comment type="caution">
    <text evidence="1">The sequence shown here is derived from an EMBL/GenBank/DDBJ whole genome shotgun (WGS) entry which is preliminary data.</text>
</comment>
<protein>
    <recommendedName>
        <fullName evidence="3">Lipocalin-like domain-containing protein</fullName>
    </recommendedName>
</protein>
<reference evidence="1" key="2">
    <citation type="journal article" date="2021" name="PeerJ">
        <title>Extensive microbial diversity within the chicken gut microbiome revealed by metagenomics and culture.</title>
        <authorList>
            <person name="Gilroy R."/>
            <person name="Ravi A."/>
            <person name="Getino M."/>
            <person name="Pursley I."/>
            <person name="Horton D.L."/>
            <person name="Alikhan N.F."/>
            <person name="Baker D."/>
            <person name="Gharbi K."/>
            <person name="Hall N."/>
            <person name="Watson M."/>
            <person name="Adriaenssens E.M."/>
            <person name="Foster-Nyarko E."/>
            <person name="Jarju S."/>
            <person name="Secka A."/>
            <person name="Antonio M."/>
            <person name="Oren A."/>
            <person name="Chaudhuri R.R."/>
            <person name="La Ragione R."/>
            <person name="Hildebrand F."/>
            <person name="Pallen M.J."/>
        </authorList>
    </citation>
    <scope>NUCLEOTIDE SEQUENCE</scope>
    <source>
        <strain evidence="1">2889</strain>
    </source>
</reference>
<reference evidence="1" key="1">
    <citation type="submission" date="2020-10" db="EMBL/GenBank/DDBJ databases">
        <authorList>
            <person name="Gilroy R."/>
        </authorList>
    </citation>
    <scope>NUCLEOTIDE SEQUENCE</scope>
    <source>
        <strain evidence="1">2889</strain>
    </source>
</reference>
<dbReference type="EMBL" id="JADIMZ010000082">
    <property type="protein sequence ID" value="MBO8432678.1"/>
    <property type="molecule type" value="Genomic_DNA"/>
</dbReference>
<name>A0A9D9DSF2_9BACT</name>
<dbReference type="Proteomes" id="UP000823612">
    <property type="component" value="Unassembled WGS sequence"/>
</dbReference>
<organism evidence="1 2">
    <name type="scientific">Candidatus Pullibacteroides excrementavium</name>
    <dbReference type="NCBI Taxonomy" id="2840905"/>
    <lineage>
        <taxon>Bacteria</taxon>
        <taxon>Pseudomonadati</taxon>
        <taxon>Bacteroidota</taxon>
        <taxon>Bacteroidia</taxon>
        <taxon>Bacteroidales</taxon>
        <taxon>Candidatus Pullibacteroides</taxon>
    </lineage>
</organism>